<dbReference type="InterPro" id="IPR046938">
    <property type="entry name" value="DNA_clamp_sf"/>
</dbReference>
<dbReference type="GO" id="GO:0043626">
    <property type="term" value="C:PCNA complex"/>
    <property type="evidence" value="ECO:0007669"/>
    <property type="project" value="UniProtKB-ARBA"/>
</dbReference>
<evidence type="ECO:0000313" key="19">
    <source>
        <dbReference type="EMBL" id="KAG6121503.1"/>
    </source>
</evidence>
<dbReference type="GO" id="GO:0003677">
    <property type="term" value="F:DNA binding"/>
    <property type="evidence" value="ECO:0007669"/>
    <property type="project" value="UniProtKB-KW"/>
</dbReference>
<gene>
    <name evidence="19" type="ORF">E4U13_004551</name>
</gene>
<dbReference type="PROSITE" id="PS00293">
    <property type="entry name" value="PCNA_2"/>
    <property type="match status" value="1"/>
</dbReference>
<keyword evidence="8 15" id="KW-0472">Membrane</keyword>
<dbReference type="InterPro" id="IPR000730">
    <property type="entry name" value="Pr_cel_nuc_antig"/>
</dbReference>
<feature type="transmembrane region" description="Helical" evidence="15">
    <location>
        <begin position="192"/>
        <end position="210"/>
    </location>
</feature>
<dbReference type="EMBL" id="SRQM01000036">
    <property type="protein sequence ID" value="KAG6121503.1"/>
    <property type="molecule type" value="Genomic_DNA"/>
</dbReference>
<dbReference type="SUPFAM" id="SSF55979">
    <property type="entry name" value="DNA clamp"/>
    <property type="match status" value="2"/>
</dbReference>
<organism evidence="19 20">
    <name type="scientific">Claviceps humidiphila</name>
    <dbReference type="NCBI Taxonomy" id="1294629"/>
    <lineage>
        <taxon>Eukaryota</taxon>
        <taxon>Fungi</taxon>
        <taxon>Dikarya</taxon>
        <taxon>Ascomycota</taxon>
        <taxon>Pezizomycotina</taxon>
        <taxon>Sordariomycetes</taxon>
        <taxon>Hypocreomycetidae</taxon>
        <taxon>Hypocreales</taxon>
        <taxon>Clavicipitaceae</taxon>
        <taxon>Claviceps</taxon>
    </lineage>
</organism>
<dbReference type="InterPro" id="IPR022648">
    <property type="entry name" value="Pr_cel_nuc_antig_N"/>
</dbReference>
<evidence type="ECO:0000256" key="5">
    <source>
        <dbReference type="ARBA" id="ARBA00022705"/>
    </source>
</evidence>
<evidence type="ECO:0000259" key="16">
    <source>
        <dbReference type="Pfam" id="PF00705"/>
    </source>
</evidence>
<evidence type="ECO:0000259" key="18">
    <source>
        <dbReference type="Pfam" id="PF12632"/>
    </source>
</evidence>
<keyword evidence="7 12" id="KW-0238">DNA-binding</keyword>
<evidence type="ECO:0000256" key="14">
    <source>
        <dbReference type="SAM" id="MobiDB-lite"/>
    </source>
</evidence>
<evidence type="ECO:0000256" key="1">
    <source>
        <dbReference type="ARBA" id="ARBA00004123"/>
    </source>
</evidence>
<evidence type="ECO:0000259" key="17">
    <source>
        <dbReference type="Pfam" id="PF02747"/>
    </source>
</evidence>
<dbReference type="PRINTS" id="PR00339">
    <property type="entry name" value="PCNACYCLIN"/>
</dbReference>
<feature type="region of interest" description="Disordered" evidence="14">
    <location>
        <begin position="16"/>
        <end position="66"/>
    </location>
</feature>
<dbReference type="AlphaFoldDB" id="A0A9P7Q6T7"/>
<name>A0A9P7Q6T7_9HYPO</name>
<dbReference type="GO" id="GO:0006272">
    <property type="term" value="P:leading strand elongation"/>
    <property type="evidence" value="ECO:0007669"/>
    <property type="project" value="TreeGrafter"/>
</dbReference>
<keyword evidence="9 11" id="KW-0539">Nucleus</keyword>
<comment type="function">
    <text evidence="11">This protein is an auxiliary protein of DNA polymerase delta and is involved in the control of eukaryotic DNA replication by increasing the polymerase's processivity during elongation of the leading strand.</text>
</comment>
<accession>A0A9P7Q6T7</accession>
<evidence type="ECO:0000256" key="9">
    <source>
        <dbReference type="ARBA" id="ARBA00023242"/>
    </source>
</evidence>
<dbReference type="GO" id="GO:0006273">
    <property type="term" value="P:lagging strand elongation"/>
    <property type="evidence" value="ECO:0007669"/>
    <property type="project" value="UniProtKB-ARBA"/>
</dbReference>
<dbReference type="GO" id="GO:0006298">
    <property type="term" value="P:mismatch repair"/>
    <property type="evidence" value="ECO:0007669"/>
    <property type="project" value="TreeGrafter"/>
</dbReference>
<evidence type="ECO:0000256" key="4">
    <source>
        <dbReference type="ARBA" id="ARBA00022692"/>
    </source>
</evidence>
<comment type="caution">
    <text evidence="19">The sequence shown here is derived from an EMBL/GenBank/DDBJ whole genome shotgun (WGS) entry which is preliminary data.</text>
</comment>
<dbReference type="GO" id="GO:0017022">
    <property type="term" value="F:myosin binding"/>
    <property type="evidence" value="ECO:0007669"/>
    <property type="project" value="InterPro"/>
</dbReference>
<dbReference type="Proteomes" id="UP000732380">
    <property type="component" value="Unassembled WGS sequence"/>
</dbReference>
<dbReference type="InterPro" id="IPR022649">
    <property type="entry name" value="Pr_cel_nuc_antig_C"/>
</dbReference>
<dbReference type="InterPro" id="IPR026859">
    <property type="entry name" value="Myosin-bd"/>
</dbReference>
<dbReference type="Pfam" id="PF12632">
    <property type="entry name" value="Vezatin"/>
    <property type="match status" value="1"/>
</dbReference>
<evidence type="ECO:0000256" key="7">
    <source>
        <dbReference type="ARBA" id="ARBA00023125"/>
    </source>
</evidence>
<evidence type="ECO:0000256" key="8">
    <source>
        <dbReference type="ARBA" id="ARBA00023136"/>
    </source>
</evidence>
<dbReference type="CDD" id="cd00577">
    <property type="entry name" value="PCNA"/>
    <property type="match status" value="1"/>
</dbReference>
<dbReference type="Pfam" id="PF02747">
    <property type="entry name" value="PCNA_C"/>
    <property type="match status" value="1"/>
</dbReference>
<evidence type="ECO:0000256" key="12">
    <source>
        <dbReference type="RuleBase" id="RU003671"/>
    </source>
</evidence>
<evidence type="ECO:0000256" key="10">
    <source>
        <dbReference type="ARBA" id="ARBA00054163"/>
    </source>
</evidence>
<keyword evidence="4 15" id="KW-0812">Transmembrane</keyword>
<dbReference type="HAMAP" id="MF_00317">
    <property type="entry name" value="DNApol_clamp_arch"/>
    <property type="match status" value="1"/>
</dbReference>
<feature type="compositionally biased region" description="Low complexity" evidence="14">
    <location>
        <begin position="35"/>
        <end position="51"/>
    </location>
</feature>
<evidence type="ECO:0000256" key="3">
    <source>
        <dbReference type="ARBA" id="ARBA00010462"/>
    </source>
</evidence>
<feature type="domain" description="Myosin-binding" evidence="18">
    <location>
        <begin position="171"/>
        <end position="449"/>
    </location>
</feature>
<dbReference type="FunFam" id="3.10.150.10:FF:000008">
    <property type="entry name" value="Proliferating cell nuclear antigen"/>
    <property type="match status" value="1"/>
</dbReference>
<feature type="domain" description="Proliferating cell nuclear antigen PCNA N-terminal" evidence="16">
    <location>
        <begin position="620"/>
        <end position="729"/>
    </location>
</feature>
<dbReference type="InterPro" id="IPR022659">
    <property type="entry name" value="Pr_cel_nuc_antig_CS"/>
</dbReference>
<keyword evidence="6 15" id="KW-1133">Transmembrane helix</keyword>
<feature type="transmembrane region" description="Helical" evidence="15">
    <location>
        <begin position="161"/>
        <end position="180"/>
    </location>
</feature>
<keyword evidence="5 12" id="KW-0235">DNA replication</keyword>
<proteinExistence type="inferred from homology"/>
<feature type="domain" description="Proliferating cell nuclear antigen PCNA C-terminal" evidence="17">
    <location>
        <begin position="733"/>
        <end position="860"/>
    </location>
</feature>
<dbReference type="GO" id="GO:0030337">
    <property type="term" value="F:DNA polymerase processivity factor activity"/>
    <property type="evidence" value="ECO:0007669"/>
    <property type="project" value="InterPro"/>
</dbReference>
<reference evidence="19 20" key="1">
    <citation type="journal article" date="2020" name="bioRxiv">
        <title>Whole genome comparisons of ergot fungi reveals the divergence and evolution of species within the genus Claviceps are the result of varying mechanisms driving genome evolution and host range expansion.</title>
        <authorList>
            <person name="Wyka S.A."/>
            <person name="Mondo S.J."/>
            <person name="Liu M."/>
            <person name="Dettman J."/>
            <person name="Nalam V."/>
            <person name="Broders K.D."/>
        </authorList>
    </citation>
    <scope>NUCLEOTIDE SEQUENCE [LARGE SCALE GENOMIC DNA]</scope>
    <source>
        <strain evidence="19 20">LM576</strain>
    </source>
</reference>
<evidence type="ECO:0000256" key="11">
    <source>
        <dbReference type="RuleBase" id="RU000641"/>
    </source>
</evidence>
<sequence>MRYYMEPIVYEESPLADYLQDGGGGSEPDWAPADSSPLRPVSSHSSFSDFPLHPPSPSPFAPTGRPMVKTRFRSKPPTALRTDVPRTTTAFRIIRRNCSAAVVASIGRADNSKFLEQFRYTIIASQLLSGTSILGHRPAAPSIPSDAANCEAQQSVLSTQGLLASILGALAIAVILSWVLGNGSVYITRKRLACFVALLAAATFMGQIYMRRQWLRYIREQSLAEIGSFVSNSNDFDSASEATLSLVQEVELVSRGYRISAPLPPISRLEDRNQARKCVRLRKALKHSFANVLDVYKKMSDTIKGFAEQTELDKYFDMYDINDLDISDALQGFRENEFEDSESLRTLKILAARFHTTRKMLLCALLALDANGEGSDLLRWSTAVEVLRGLNESTRGAFDNLRAILSDAQSFPTPPTPQGPLTPGRERWRSQVRKLNSLSTGIRGLQAKLHLLREESDRALDDSNDLSEIGPSLISQYESIGVDLKELMSAWEEGKAALALGIDRNEKRLSSMSTLLSPRSSLSGLTSVEEGNPADALKALTGESPLGSDMNDTLEPDTPEVFEAVAQPRHRPKSTMTREERIIKMREERDQKAQARKQMDATKGMLRELETVINLRPRGRVVDAIKDLVQDCNFDCNDSGIALQAMDNSHVALVSMMLKAEGFSPYRCDRNIALGVNLTSLTKVLRAAQSEDNLTLKADDAPDVLNLLFESVDRDRISEYDLKLMDIDQEHLGIPETEYAATISMPSAEFRRICTDLAAMSESVSIEASKDGIKFSCNGDIGNGSVTLRGVQDIEKPQNNIDIELTEPVSLVFSLKYLVNFCKASTLADHVKLCLSSEVPLLVEYILSGSSYLRFYLAPKIGDDE</sequence>
<evidence type="ECO:0000313" key="20">
    <source>
        <dbReference type="Proteomes" id="UP000732380"/>
    </source>
</evidence>
<keyword evidence="20" id="KW-1185">Reference proteome</keyword>
<evidence type="ECO:0000256" key="6">
    <source>
        <dbReference type="ARBA" id="ARBA00022989"/>
    </source>
</evidence>
<keyword evidence="13" id="KW-0175">Coiled coil</keyword>
<dbReference type="NCBIfam" id="TIGR00590">
    <property type="entry name" value="pcna"/>
    <property type="match status" value="1"/>
</dbReference>
<comment type="similarity">
    <text evidence="3 12">Belongs to the PCNA family.</text>
</comment>
<feature type="coiled-coil region" evidence="13">
    <location>
        <begin position="585"/>
        <end position="612"/>
    </location>
</feature>
<evidence type="ECO:0000256" key="2">
    <source>
        <dbReference type="ARBA" id="ARBA00004308"/>
    </source>
</evidence>
<evidence type="ECO:0000256" key="13">
    <source>
        <dbReference type="SAM" id="Coils"/>
    </source>
</evidence>
<comment type="function">
    <text evidence="10">This protein is an auxiliary protein of DNA polymerase delta and is involved in the control of eukaryotic DNA replication by increasing the polymerase's processibility during elongation of the leading strand. Involved in DNA repair.</text>
</comment>
<dbReference type="FunFam" id="3.10.150.10:FF:000006">
    <property type="entry name" value="Proliferating cell nuclear antigen"/>
    <property type="match status" value="1"/>
</dbReference>
<dbReference type="Pfam" id="PF00705">
    <property type="entry name" value="PCNA_N"/>
    <property type="match status" value="1"/>
</dbReference>
<dbReference type="Gene3D" id="3.10.150.10">
    <property type="entry name" value="DNA Polymerase III, subunit A, domain 2"/>
    <property type="match status" value="2"/>
</dbReference>
<dbReference type="PROSITE" id="PS01251">
    <property type="entry name" value="PCNA_1"/>
    <property type="match status" value="1"/>
</dbReference>
<comment type="subcellular location">
    <subcellularLocation>
        <location evidence="2">Endomembrane system</location>
    </subcellularLocation>
    <subcellularLocation>
        <location evidence="1 11">Nucleus</location>
    </subcellularLocation>
</comment>
<dbReference type="PANTHER" id="PTHR11352">
    <property type="entry name" value="PROLIFERATING CELL NUCLEAR ANTIGEN"/>
    <property type="match status" value="1"/>
</dbReference>
<dbReference type="GO" id="GO:0006275">
    <property type="term" value="P:regulation of DNA replication"/>
    <property type="evidence" value="ECO:0007669"/>
    <property type="project" value="InterPro"/>
</dbReference>
<dbReference type="GO" id="GO:0012505">
    <property type="term" value="C:endomembrane system"/>
    <property type="evidence" value="ECO:0007669"/>
    <property type="project" value="UniProtKB-SubCell"/>
</dbReference>
<dbReference type="GO" id="GO:0070987">
    <property type="term" value="P:error-free translesion synthesis"/>
    <property type="evidence" value="ECO:0007669"/>
    <property type="project" value="UniProtKB-ARBA"/>
</dbReference>
<protein>
    <recommendedName>
        <fullName evidence="11">DNA sliding clamp PCNA</fullName>
    </recommendedName>
</protein>
<evidence type="ECO:0000256" key="15">
    <source>
        <dbReference type="SAM" id="Phobius"/>
    </source>
</evidence>
<dbReference type="PANTHER" id="PTHR11352:SF0">
    <property type="entry name" value="PROLIFERATING CELL NUCLEAR ANTIGEN"/>
    <property type="match status" value="1"/>
</dbReference>